<keyword evidence="7" id="KW-1185">Reference proteome</keyword>
<dbReference type="PANTHER" id="PTHR46468:SF1">
    <property type="entry name" value="SENTRIN-SPECIFIC PROTEASE 8"/>
    <property type="match status" value="1"/>
</dbReference>
<keyword evidence="3" id="KW-0378">Hydrolase</keyword>
<reference evidence="6" key="1">
    <citation type="submission" date="2023-04" db="EMBL/GenBank/DDBJ databases">
        <authorList>
            <person name="Vijverberg K."/>
            <person name="Xiong W."/>
            <person name="Schranz E."/>
        </authorList>
    </citation>
    <scope>NUCLEOTIDE SEQUENCE</scope>
</reference>
<dbReference type="Proteomes" id="UP001177003">
    <property type="component" value="Chromosome 0"/>
</dbReference>
<sequence length="233" mass="27153">MLQSFRHHINMANEKILSYNDVILLQSDLTILKNPCFLNDRIIEFYFTHLSSLHSQQILFLPPSITFWITNCPDTDTLSDFLQPLNLPSKQLIFFPVNNNDDVAVAEGGTHWSLLVFFQTKNLFVHHDSFHGLNNHHAKRLYKRVVSYATGDLDDTETRYMEYARTPQQVNGFDCGLYVLAIAKEICRWFDGDGNKNEDDLWFLFVKERVTSTSVSGMRMEILELIRSLREKK</sequence>
<dbReference type="GO" id="GO:0019784">
    <property type="term" value="F:deNEDDylase activity"/>
    <property type="evidence" value="ECO:0007669"/>
    <property type="project" value="InterPro"/>
</dbReference>
<evidence type="ECO:0000256" key="2">
    <source>
        <dbReference type="ARBA" id="ARBA00022670"/>
    </source>
</evidence>
<dbReference type="InterPro" id="IPR044613">
    <property type="entry name" value="Nep1/2-like"/>
</dbReference>
<dbReference type="SUPFAM" id="SSF54001">
    <property type="entry name" value="Cysteine proteinases"/>
    <property type="match status" value="1"/>
</dbReference>
<dbReference type="EMBL" id="OX465086">
    <property type="protein sequence ID" value="CAI9264292.1"/>
    <property type="molecule type" value="Genomic_DNA"/>
</dbReference>
<dbReference type="GO" id="GO:0006508">
    <property type="term" value="P:proteolysis"/>
    <property type="evidence" value="ECO:0007669"/>
    <property type="project" value="UniProtKB-KW"/>
</dbReference>
<dbReference type="InterPro" id="IPR038765">
    <property type="entry name" value="Papain-like_cys_pep_sf"/>
</dbReference>
<accession>A0AA35VJU9</accession>
<evidence type="ECO:0000256" key="1">
    <source>
        <dbReference type="ARBA" id="ARBA00005234"/>
    </source>
</evidence>
<dbReference type="GO" id="GO:0008234">
    <property type="term" value="F:cysteine-type peptidase activity"/>
    <property type="evidence" value="ECO:0007669"/>
    <property type="project" value="UniProtKB-KW"/>
</dbReference>
<evidence type="ECO:0000313" key="6">
    <source>
        <dbReference type="EMBL" id="CAI9264292.1"/>
    </source>
</evidence>
<protein>
    <recommendedName>
        <fullName evidence="5">Ubiquitin-like protease family profile domain-containing protein</fullName>
    </recommendedName>
</protein>
<evidence type="ECO:0000313" key="7">
    <source>
        <dbReference type="Proteomes" id="UP001177003"/>
    </source>
</evidence>
<dbReference type="AlphaFoldDB" id="A0AA35VJU9"/>
<comment type="similarity">
    <text evidence="1">Belongs to the peptidase C48 family.</text>
</comment>
<dbReference type="GO" id="GO:0000338">
    <property type="term" value="P:protein deneddylation"/>
    <property type="evidence" value="ECO:0007669"/>
    <property type="project" value="TreeGrafter"/>
</dbReference>
<keyword evidence="4" id="KW-0788">Thiol protease</keyword>
<evidence type="ECO:0000256" key="4">
    <source>
        <dbReference type="ARBA" id="ARBA00022807"/>
    </source>
</evidence>
<dbReference type="InterPro" id="IPR003653">
    <property type="entry name" value="Peptidase_C48_C"/>
</dbReference>
<feature type="domain" description="Ubiquitin-like protease family profile" evidence="5">
    <location>
        <begin position="22"/>
        <end position="186"/>
    </location>
</feature>
<proteinExistence type="inferred from homology"/>
<name>A0AA35VJU9_LACSI</name>
<dbReference type="Gene3D" id="3.40.395.10">
    <property type="entry name" value="Adenoviral Proteinase, Chain A"/>
    <property type="match status" value="1"/>
</dbReference>
<dbReference type="PROSITE" id="PS50600">
    <property type="entry name" value="ULP_PROTEASE"/>
    <property type="match status" value="1"/>
</dbReference>
<evidence type="ECO:0000256" key="3">
    <source>
        <dbReference type="ARBA" id="ARBA00022801"/>
    </source>
</evidence>
<evidence type="ECO:0000259" key="5">
    <source>
        <dbReference type="PROSITE" id="PS50600"/>
    </source>
</evidence>
<keyword evidence="2" id="KW-0645">Protease</keyword>
<gene>
    <name evidence="6" type="ORF">LSALG_LOCUS4949</name>
</gene>
<dbReference type="PANTHER" id="PTHR46468">
    <property type="entry name" value="SENTRIN-SPECIFIC PROTEASE 8"/>
    <property type="match status" value="1"/>
</dbReference>
<organism evidence="6 7">
    <name type="scientific">Lactuca saligna</name>
    <name type="common">Willowleaf lettuce</name>
    <dbReference type="NCBI Taxonomy" id="75948"/>
    <lineage>
        <taxon>Eukaryota</taxon>
        <taxon>Viridiplantae</taxon>
        <taxon>Streptophyta</taxon>
        <taxon>Embryophyta</taxon>
        <taxon>Tracheophyta</taxon>
        <taxon>Spermatophyta</taxon>
        <taxon>Magnoliopsida</taxon>
        <taxon>eudicotyledons</taxon>
        <taxon>Gunneridae</taxon>
        <taxon>Pentapetalae</taxon>
        <taxon>asterids</taxon>
        <taxon>campanulids</taxon>
        <taxon>Asterales</taxon>
        <taxon>Asteraceae</taxon>
        <taxon>Cichorioideae</taxon>
        <taxon>Cichorieae</taxon>
        <taxon>Lactucinae</taxon>
        <taxon>Lactuca</taxon>
    </lineage>
</organism>
<dbReference type="Pfam" id="PF02902">
    <property type="entry name" value="Peptidase_C48"/>
    <property type="match status" value="1"/>
</dbReference>